<comment type="caution">
    <text evidence="1">The sequence shown here is derived from an EMBL/GenBank/DDBJ whole genome shotgun (WGS) entry which is preliminary data.</text>
</comment>
<sequence>MSEEKETVDVKQQYVDSDGVNDLMALKSNPDVALKLLEENDEIEYTPEEEKKLLRKIDRHMIFFMFFTYFWQFMDKNTLSNSAVFGLSEDLNLHGQQYSWAGSLFYFGYLVGQPIASRCFQLLPIPKYVAICFVCWSIILVCTTATENFAGLACIRFFLGVAEATVSPAWVILTSIWYKKDEQPLRVTSWFIGNAVGVIFGGLIAYGLGHIHSSIASWKWFYVIYGIITFFWGWVIFFFLAESPATAKFLTDRERLIAVQRLRDNRTGIKNTTFKIEQAKEALLDPQVWLIVLLEFAGCLPAGGIQNFGNIIIKSFGFSAFDTVLINMPSGVVQGLTLTIAGVIISKVPNFCCDMQSIAMIPCIIGTTLVKKLPNSPNSTRAGKMVAFWIQYSNTVANVGIFTLMTRNISGFTKKTVASSMIFIAYCVAMIAAPQFFKEDQAPGYEEGFNMMISGWVVSLVLPQILKYYYKYENKRRDKREEVSVLNEEFFDLTDKAQHGFRYTL</sequence>
<evidence type="ECO:0000313" key="1">
    <source>
        <dbReference type="EMBL" id="CAH6723714.1"/>
    </source>
</evidence>
<reference evidence="1" key="1">
    <citation type="submission" date="2022-06" db="EMBL/GenBank/DDBJ databases">
        <authorList>
            <person name="Legras J.-L."/>
            <person name="Devillers H."/>
            <person name="Grondin C."/>
        </authorList>
    </citation>
    <scope>NUCLEOTIDE SEQUENCE</scope>
    <source>
        <strain evidence="1">CLIB 1444</strain>
    </source>
</reference>
<evidence type="ECO:0000313" key="2">
    <source>
        <dbReference type="Proteomes" id="UP001152531"/>
    </source>
</evidence>
<keyword evidence="2" id="KW-1185">Reference proteome</keyword>
<protein>
    <submittedName>
        <fullName evidence="1">Allantoate permease</fullName>
    </submittedName>
</protein>
<dbReference type="Proteomes" id="UP001152531">
    <property type="component" value="Unassembled WGS sequence"/>
</dbReference>
<accession>A0ACA9YF91</accession>
<dbReference type="EMBL" id="CALSDN010000019">
    <property type="protein sequence ID" value="CAH6723714.1"/>
    <property type="molecule type" value="Genomic_DNA"/>
</dbReference>
<gene>
    <name evidence="1" type="ORF">CLIB1444_19S00276</name>
</gene>
<organism evidence="1 2">
    <name type="scientific">[Candida] jaroonii</name>
    <dbReference type="NCBI Taxonomy" id="467808"/>
    <lineage>
        <taxon>Eukaryota</taxon>
        <taxon>Fungi</taxon>
        <taxon>Dikarya</taxon>
        <taxon>Ascomycota</taxon>
        <taxon>Saccharomycotina</taxon>
        <taxon>Pichiomycetes</taxon>
        <taxon>Debaryomycetaceae</taxon>
        <taxon>Yamadazyma</taxon>
    </lineage>
</organism>
<name>A0ACA9YF91_9ASCO</name>
<proteinExistence type="predicted"/>